<dbReference type="PANTHER" id="PTHR22911:SF6">
    <property type="entry name" value="SOLUTE CARRIER FAMILY 35 MEMBER G1"/>
    <property type="match status" value="1"/>
</dbReference>
<evidence type="ECO:0000256" key="3">
    <source>
        <dbReference type="ARBA" id="ARBA00022692"/>
    </source>
</evidence>
<protein>
    <submittedName>
        <fullName evidence="8">EamA-like transporter family protein</fullName>
    </submittedName>
</protein>
<feature type="transmembrane region" description="Helical" evidence="6">
    <location>
        <begin position="122"/>
        <end position="140"/>
    </location>
</feature>
<keyword evidence="4 6" id="KW-1133">Transmembrane helix</keyword>
<feature type="domain" description="EamA" evidence="7">
    <location>
        <begin position="149"/>
        <end position="273"/>
    </location>
</feature>
<feature type="transmembrane region" description="Helical" evidence="6">
    <location>
        <begin position="176"/>
        <end position="195"/>
    </location>
</feature>
<evidence type="ECO:0000256" key="4">
    <source>
        <dbReference type="ARBA" id="ARBA00022989"/>
    </source>
</evidence>
<dbReference type="InterPro" id="IPR000620">
    <property type="entry name" value="EamA_dom"/>
</dbReference>
<evidence type="ECO:0000256" key="6">
    <source>
        <dbReference type="SAM" id="Phobius"/>
    </source>
</evidence>
<comment type="similarity">
    <text evidence="2">Belongs to the drug/metabolite transporter (DMT) superfamily. 10 TMS drug/metabolite exporter (DME) (TC 2.A.7.3) family.</text>
</comment>
<dbReference type="Proteomes" id="UP000219439">
    <property type="component" value="Unassembled WGS sequence"/>
</dbReference>
<proteinExistence type="inferred from homology"/>
<comment type="subcellular location">
    <subcellularLocation>
        <location evidence="1">Membrane</location>
        <topology evidence="1">Multi-pass membrane protein</topology>
    </subcellularLocation>
</comment>
<feature type="domain" description="EamA" evidence="7">
    <location>
        <begin position="5"/>
        <end position="137"/>
    </location>
</feature>
<evidence type="ECO:0000313" key="8">
    <source>
        <dbReference type="EMBL" id="SNZ21599.1"/>
    </source>
</evidence>
<feature type="transmembrane region" description="Helical" evidence="6">
    <location>
        <begin position="146"/>
        <end position="164"/>
    </location>
</feature>
<dbReference type="InterPro" id="IPR037185">
    <property type="entry name" value="EmrE-like"/>
</dbReference>
<dbReference type="GO" id="GO:0016020">
    <property type="term" value="C:membrane"/>
    <property type="evidence" value="ECO:0007669"/>
    <property type="project" value="UniProtKB-SubCell"/>
</dbReference>
<evidence type="ECO:0000256" key="5">
    <source>
        <dbReference type="ARBA" id="ARBA00023136"/>
    </source>
</evidence>
<evidence type="ECO:0000256" key="1">
    <source>
        <dbReference type="ARBA" id="ARBA00004141"/>
    </source>
</evidence>
<gene>
    <name evidence="8" type="ORF">SAMN06265368_4723</name>
</gene>
<dbReference type="SUPFAM" id="SSF103481">
    <property type="entry name" value="Multidrug resistance efflux transporter EmrE"/>
    <property type="match status" value="2"/>
</dbReference>
<feature type="transmembrane region" description="Helical" evidence="6">
    <location>
        <begin position="239"/>
        <end position="256"/>
    </location>
</feature>
<name>A0A285PIP3_9HYPH</name>
<feature type="transmembrane region" description="Helical" evidence="6">
    <location>
        <begin position="36"/>
        <end position="54"/>
    </location>
</feature>
<keyword evidence="3 6" id="KW-0812">Transmembrane</keyword>
<dbReference type="PANTHER" id="PTHR22911">
    <property type="entry name" value="ACYL-MALONYL CONDENSING ENZYME-RELATED"/>
    <property type="match status" value="1"/>
</dbReference>
<dbReference type="EMBL" id="OBEL01000010">
    <property type="protein sequence ID" value="SNZ21599.1"/>
    <property type="molecule type" value="Genomic_DNA"/>
</dbReference>
<accession>A0A285PIP3</accession>
<organism evidence="8 9">
    <name type="scientific">Cohaesibacter gelatinilyticus</name>
    <dbReference type="NCBI Taxonomy" id="372072"/>
    <lineage>
        <taxon>Bacteria</taxon>
        <taxon>Pseudomonadati</taxon>
        <taxon>Pseudomonadota</taxon>
        <taxon>Alphaproteobacteria</taxon>
        <taxon>Hyphomicrobiales</taxon>
        <taxon>Cohaesibacteraceae</taxon>
    </lineage>
</organism>
<keyword evidence="9" id="KW-1185">Reference proteome</keyword>
<reference evidence="8 9" key="1">
    <citation type="submission" date="2017-09" db="EMBL/GenBank/DDBJ databases">
        <authorList>
            <person name="Ehlers B."/>
            <person name="Leendertz F.H."/>
        </authorList>
    </citation>
    <scope>NUCLEOTIDE SEQUENCE [LARGE SCALE GENOMIC DNA]</scope>
    <source>
        <strain evidence="8 9">DSM 18289</strain>
    </source>
</reference>
<feature type="transmembrane region" description="Helical" evidence="6">
    <location>
        <begin position="262"/>
        <end position="279"/>
    </location>
</feature>
<feature type="transmembrane region" description="Helical" evidence="6">
    <location>
        <begin position="207"/>
        <end position="227"/>
    </location>
</feature>
<evidence type="ECO:0000259" key="7">
    <source>
        <dbReference type="Pfam" id="PF00892"/>
    </source>
</evidence>
<feature type="transmembrane region" description="Helical" evidence="6">
    <location>
        <begin position="98"/>
        <end position="115"/>
    </location>
</feature>
<dbReference type="AlphaFoldDB" id="A0A285PIP3"/>
<dbReference type="Pfam" id="PF00892">
    <property type="entry name" value="EamA"/>
    <property type="match status" value="2"/>
</dbReference>
<keyword evidence="5 6" id="KW-0472">Membrane</keyword>
<evidence type="ECO:0000313" key="9">
    <source>
        <dbReference type="Proteomes" id="UP000219439"/>
    </source>
</evidence>
<dbReference type="Gene3D" id="1.10.3730.20">
    <property type="match status" value="2"/>
</dbReference>
<dbReference type="RefSeq" id="WP_097155980.1">
    <property type="nucleotide sequence ID" value="NZ_OBEL01000010.1"/>
</dbReference>
<evidence type="ECO:0000256" key="2">
    <source>
        <dbReference type="ARBA" id="ARBA00009853"/>
    </source>
</evidence>
<dbReference type="OrthoDB" id="7165334at2"/>
<sequence length="283" mass="30426">MDNLKGSLFMVLAMFAFTLEDSLIKAIAARLPVGEILILFGAGGMLIFALTAFVKSEPVLSKAMMSKTMIIRSVFEISGRLFYTIAIALSPLSSASAILQATPLVVAAGAVLVFHEKVGWRRWLAIFIGFGGVVMILRPGAGDFELMSIFALLGVIGFAGRDLATRAAPPHLTNAQLGILGFLMLVIAGIIATLYTKTWIAPDWGETGYLIAAIVIGVLAYNALTMAMRMGEIGVVAPFRYTRLVFAMIIGVWFFNEAPDQWTLLGSAIIVISGLYTLVRGNK</sequence>